<dbReference type="eggNOG" id="COG2202">
    <property type="taxonomic scope" value="Bacteria"/>
</dbReference>
<dbReference type="InterPro" id="IPR011006">
    <property type="entry name" value="CheY-like_superfamily"/>
</dbReference>
<keyword evidence="11" id="KW-1185">Reference proteome</keyword>
<dbReference type="PROSITE" id="PS50109">
    <property type="entry name" value="HIS_KIN"/>
    <property type="match status" value="1"/>
</dbReference>
<dbReference type="InterPro" id="IPR036890">
    <property type="entry name" value="HATPase_C_sf"/>
</dbReference>
<dbReference type="PROSITE" id="PS50110">
    <property type="entry name" value="RESPONSE_REGULATORY"/>
    <property type="match status" value="1"/>
</dbReference>
<keyword evidence="5" id="KW-0175">Coiled coil</keyword>
<dbReference type="eggNOG" id="COG0745">
    <property type="taxonomic scope" value="Bacteria"/>
</dbReference>
<dbReference type="InterPro" id="IPR004358">
    <property type="entry name" value="Sig_transdc_His_kin-like_C"/>
</dbReference>
<reference evidence="10 11" key="2">
    <citation type="journal article" date="2011" name="PLoS ONE">
        <title>The Cyst-Dividing Bacterium Ramlibacter tataouinensis TTB310 Genome Reveals a Well-Stocked Toolbox for Adaptation to a Desert Environment.</title>
        <authorList>
            <person name="De Luca G."/>
            <person name="Barakat M."/>
            <person name="Ortet P."/>
            <person name="Fochesato S."/>
            <person name="Jourlin-Castelli C."/>
            <person name="Ansaldi M."/>
            <person name="Py B."/>
            <person name="Fichant G."/>
            <person name="Coutinho P.M."/>
            <person name="Voulhoux R."/>
            <person name="Bastien O."/>
            <person name="Marechal E."/>
            <person name="Henrissat B."/>
            <person name="Quentin Y."/>
            <person name="Noirot P."/>
            <person name="Filloux A."/>
            <person name="Mejean V."/>
            <person name="Dubow M.S."/>
            <person name="Barras F."/>
            <person name="Barbe V."/>
            <person name="Weissenbach J."/>
            <person name="Mihalcescu I."/>
            <person name="Vermeglio A."/>
            <person name="Achouak W."/>
            <person name="Heulin T."/>
        </authorList>
    </citation>
    <scope>NUCLEOTIDE SEQUENCE [LARGE SCALE GENOMIC DNA]</scope>
    <source>
        <strain evidence="11">ATCC BAA-407 / DSM 14655 / LMG 21543 / TTB310</strain>
    </source>
</reference>
<dbReference type="InterPro" id="IPR000700">
    <property type="entry name" value="PAS-assoc_C"/>
</dbReference>
<dbReference type="InterPro" id="IPR003594">
    <property type="entry name" value="HATPase_dom"/>
</dbReference>
<dbReference type="SMART" id="SM00387">
    <property type="entry name" value="HATPase_c"/>
    <property type="match status" value="1"/>
</dbReference>
<evidence type="ECO:0000313" key="10">
    <source>
        <dbReference type="EMBL" id="AEG92108.1"/>
    </source>
</evidence>
<keyword evidence="3 4" id="KW-0597">Phosphoprotein</keyword>
<dbReference type="Gene3D" id="3.30.565.10">
    <property type="entry name" value="Histidine kinase-like ATPase, C-terminal domain"/>
    <property type="match status" value="1"/>
</dbReference>
<feature type="coiled-coil region" evidence="5">
    <location>
        <begin position="489"/>
        <end position="516"/>
    </location>
</feature>
<dbReference type="Pfam" id="PF08447">
    <property type="entry name" value="PAS_3"/>
    <property type="match status" value="1"/>
</dbReference>
<name>F5Y086_RAMTT</name>
<dbReference type="SMART" id="SM00086">
    <property type="entry name" value="PAC"/>
    <property type="match status" value="1"/>
</dbReference>
<dbReference type="AlphaFoldDB" id="F5Y086"/>
<feature type="modified residue" description="4-aspartylphosphate" evidence="4">
    <location>
        <position position="803"/>
    </location>
</feature>
<dbReference type="CDD" id="cd00130">
    <property type="entry name" value="PAS"/>
    <property type="match status" value="1"/>
</dbReference>
<gene>
    <name evidence="10" type="ordered locus">Rta_10240</name>
</gene>
<evidence type="ECO:0000259" key="9">
    <source>
        <dbReference type="PROSITE" id="PS50113"/>
    </source>
</evidence>
<feature type="domain" description="Response regulatory" evidence="8">
    <location>
        <begin position="754"/>
        <end position="867"/>
    </location>
</feature>
<dbReference type="KEGG" id="rta:Rta_10240"/>
<dbReference type="Pfam" id="PF00512">
    <property type="entry name" value="HisKA"/>
    <property type="match status" value="1"/>
</dbReference>
<dbReference type="InterPro" id="IPR000014">
    <property type="entry name" value="PAS"/>
</dbReference>
<keyword evidence="6" id="KW-0472">Membrane</keyword>
<protein>
    <recommendedName>
        <fullName evidence="2">histidine kinase</fullName>
        <ecNumber evidence="2">2.7.13.3</ecNumber>
    </recommendedName>
</protein>
<evidence type="ECO:0000313" key="11">
    <source>
        <dbReference type="Proteomes" id="UP000008385"/>
    </source>
</evidence>
<dbReference type="Gene3D" id="1.10.287.130">
    <property type="match status" value="1"/>
</dbReference>
<evidence type="ECO:0000256" key="4">
    <source>
        <dbReference type="PROSITE-ProRule" id="PRU00169"/>
    </source>
</evidence>
<dbReference type="Gene3D" id="3.40.50.2300">
    <property type="match status" value="1"/>
</dbReference>
<evidence type="ECO:0000256" key="6">
    <source>
        <dbReference type="SAM" id="Phobius"/>
    </source>
</evidence>
<evidence type="ECO:0000256" key="2">
    <source>
        <dbReference type="ARBA" id="ARBA00012438"/>
    </source>
</evidence>
<feature type="transmembrane region" description="Helical" evidence="6">
    <location>
        <begin position="289"/>
        <end position="312"/>
    </location>
</feature>
<dbReference type="PATRIC" id="fig|365046.3.peg.1046"/>
<feature type="transmembrane region" description="Helical" evidence="6">
    <location>
        <begin position="20"/>
        <end position="41"/>
    </location>
</feature>
<dbReference type="SUPFAM" id="SSF47384">
    <property type="entry name" value="Homodimeric domain of signal transducing histidine kinase"/>
    <property type="match status" value="1"/>
</dbReference>
<dbReference type="Gene3D" id="3.30.450.20">
    <property type="entry name" value="PAS domain"/>
    <property type="match status" value="1"/>
</dbReference>
<dbReference type="CDD" id="cd00082">
    <property type="entry name" value="HisKA"/>
    <property type="match status" value="1"/>
</dbReference>
<keyword evidence="10" id="KW-0808">Transferase</keyword>
<dbReference type="Pfam" id="PF02518">
    <property type="entry name" value="HATPase_c"/>
    <property type="match status" value="1"/>
</dbReference>
<accession>F5Y086</accession>
<evidence type="ECO:0000256" key="3">
    <source>
        <dbReference type="ARBA" id="ARBA00022553"/>
    </source>
</evidence>
<keyword evidence="6" id="KW-1133">Transmembrane helix</keyword>
<keyword evidence="6" id="KW-0812">Transmembrane</keyword>
<evidence type="ECO:0000259" key="7">
    <source>
        <dbReference type="PROSITE" id="PS50109"/>
    </source>
</evidence>
<organism evidence="10 11">
    <name type="scientific">Ramlibacter tataouinensis (strain ATCC BAA-407 / DSM 14655 / LMG 21543 / TTB310)</name>
    <dbReference type="NCBI Taxonomy" id="365046"/>
    <lineage>
        <taxon>Bacteria</taxon>
        <taxon>Pseudomonadati</taxon>
        <taxon>Pseudomonadota</taxon>
        <taxon>Betaproteobacteria</taxon>
        <taxon>Burkholderiales</taxon>
        <taxon>Comamonadaceae</taxon>
        <taxon>Ramlibacter</taxon>
    </lineage>
</organism>
<dbReference type="OrthoDB" id="8865843at2"/>
<evidence type="ECO:0000256" key="1">
    <source>
        <dbReference type="ARBA" id="ARBA00000085"/>
    </source>
</evidence>
<dbReference type="Gene3D" id="2.10.70.100">
    <property type="match status" value="1"/>
</dbReference>
<dbReference type="PROSITE" id="PS50113">
    <property type="entry name" value="PAC"/>
    <property type="match status" value="1"/>
</dbReference>
<dbReference type="SMART" id="SM00448">
    <property type="entry name" value="REC"/>
    <property type="match status" value="1"/>
</dbReference>
<dbReference type="EMBL" id="CP000245">
    <property type="protein sequence ID" value="AEG92108.1"/>
    <property type="molecule type" value="Genomic_DNA"/>
</dbReference>
<dbReference type="Pfam" id="PF00072">
    <property type="entry name" value="Response_reg"/>
    <property type="match status" value="1"/>
</dbReference>
<reference evidence="11" key="1">
    <citation type="submission" date="2006-01" db="EMBL/GenBank/DDBJ databases">
        <title>Genome of the cyst-dividing bacterium Ramlibacter tataouinensis.</title>
        <authorList>
            <person name="Barakat M."/>
            <person name="Ortet P."/>
            <person name="De Luca G."/>
            <person name="Jourlin-Castelli C."/>
            <person name="Ansaldi M."/>
            <person name="Py B."/>
            <person name="Fichant G."/>
            <person name="Coutinho P."/>
            <person name="Voulhoux R."/>
            <person name="Bastien O."/>
            <person name="Roy S."/>
            <person name="Marechal E."/>
            <person name="Henrissat B."/>
            <person name="Quentin Y."/>
            <person name="Noirot P."/>
            <person name="Filloux A."/>
            <person name="Mejean V."/>
            <person name="DuBow M."/>
            <person name="Barras F."/>
            <person name="Heulin T."/>
        </authorList>
    </citation>
    <scope>NUCLEOTIDE SEQUENCE [LARGE SCALE GENOMIC DNA]</scope>
    <source>
        <strain evidence="11">ATCC BAA-407 / DSM 14655 / LMG 21543 / TTB310</strain>
    </source>
</reference>
<dbReference type="InterPro" id="IPR001789">
    <property type="entry name" value="Sig_transdc_resp-reg_receiver"/>
</dbReference>
<dbReference type="CDD" id="cd18774">
    <property type="entry name" value="PDC2_HK_sensor"/>
    <property type="match status" value="1"/>
</dbReference>
<evidence type="ECO:0000256" key="5">
    <source>
        <dbReference type="SAM" id="Coils"/>
    </source>
</evidence>
<keyword evidence="10" id="KW-0418">Kinase</keyword>
<dbReference type="EC" id="2.7.13.3" evidence="2"/>
<dbReference type="PRINTS" id="PR00344">
    <property type="entry name" value="BCTRLSENSOR"/>
</dbReference>
<dbReference type="InterPro" id="IPR001610">
    <property type="entry name" value="PAC"/>
</dbReference>
<dbReference type="SUPFAM" id="SSF55874">
    <property type="entry name" value="ATPase domain of HSP90 chaperone/DNA topoisomerase II/histidine kinase"/>
    <property type="match status" value="1"/>
</dbReference>
<dbReference type="SUPFAM" id="SSF52172">
    <property type="entry name" value="CheY-like"/>
    <property type="match status" value="1"/>
</dbReference>
<dbReference type="PANTHER" id="PTHR43547">
    <property type="entry name" value="TWO-COMPONENT HISTIDINE KINASE"/>
    <property type="match status" value="1"/>
</dbReference>
<evidence type="ECO:0000259" key="8">
    <source>
        <dbReference type="PROSITE" id="PS50110"/>
    </source>
</evidence>
<proteinExistence type="predicted"/>
<sequence>MSPGTPSPPRLERHWPAASLRTYLVAVILLATFPLSALMSWQILMDARAQQDQVEDGLARSAASFAQAVDSELLASLDALTALSHSEVLQEGGPGRLQQLWRWRPRPRRDWDSVFLLDPAGGVLFDTASGGAEGPAPELDGVRRLVTQRLQPAVSGLLPRDGTDGPAVILAVPLVREGEPGHVLGARIGPAVWQRLASGASRPQGGYAALLDAQYRTISHTAGPEVAAAGDALPPATAQTLRGQPFGVHRALNSEGRAVYAAWQAVPVAGWTVRVGTPAQPIDAGHRRAILGALATSGASLLLGVLLAALAARRVTRPLHQLATGGPARLAGPAPVKEVALLRHALLRSAQRDAAARARLEATAEELRESHQLMALAQEAGQVGFFHYRFGADQLDWTPGQHRLFGTRPDTPMAGLAGWFARIDGDDRDRVEREFWTACALRREGWTLEYCITAPDGRSRWLSSRVTLHYDADGRAVQMVGVTVDMTAHREAQLQREQLTERAIAARRQAEAASRAKDEFLAMLSHELRNPLGAVSAAVEVLEIAPADSPSATEARGIIARQTRNLAHMMDDLLDVGRALAGKVRLLRQPVDLAAVAIRVRQTLSLTGEAGGHELRLHLDEAWVEGDAVRLEQVVTQLVTNAFKYTPAGSPVDVSTGLQDGMAQLEVRDCGAGIPPELLPRVFDLFVQGERPLDRRAGGLGLGLTLVRSLVELHGGTVSAANLARGSSFTVRLPAVAPPVRQAGDTLPPSRRRHVLVVEDNQDVLAALRSKLELDGHDVSTASDGIDGLHCVLQLRPEVSIVDIGLPGLTGYELARHARAAGYAGRMIALSGYGRDRDADDAYTAGFDAYLVKPVDRRQLRASLEER</sequence>
<dbReference type="HOGENOM" id="CLU_000445_114_21_4"/>
<feature type="domain" description="Histidine kinase" evidence="7">
    <location>
        <begin position="523"/>
        <end position="737"/>
    </location>
</feature>
<dbReference type="SUPFAM" id="SSF55785">
    <property type="entry name" value="PYP-like sensor domain (PAS domain)"/>
    <property type="match status" value="1"/>
</dbReference>
<comment type="catalytic activity">
    <reaction evidence="1">
        <text>ATP + protein L-histidine = ADP + protein N-phospho-L-histidine.</text>
        <dbReference type="EC" id="2.7.13.3"/>
    </reaction>
</comment>
<dbReference type="RefSeq" id="WP_013900341.1">
    <property type="nucleotide sequence ID" value="NC_015677.1"/>
</dbReference>
<dbReference type="InterPro" id="IPR036097">
    <property type="entry name" value="HisK_dim/P_sf"/>
</dbReference>
<dbReference type="InterPro" id="IPR003661">
    <property type="entry name" value="HisK_dim/P_dom"/>
</dbReference>
<feature type="domain" description="PAC" evidence="9">
    <location>
        <begin position="446"/>
        <end position="498"/>
    </location>
</feature>
<dbReference type="eggNOG" id="COG2205">
    <property type="taxonomic scope" value="Bacteria"/>
</dbReference>
<dbReference type="InterPro" id="IPR035965">
    <property type="entry name" value="PAS-like_dom_sf"/>
</dbReference>
<dbReference type="PANTHER" id="PTHR43547:SF2">
    <property type="entry name" value="HYBRID SIGNAL TRANSDUCTION HISTIDINE KINASE C"/>
    <property type="match status" value="1"/>
</dbReference>
<dbReference type="SMART" id="SM00388">
    <property type="entry name" value="HisKA"/>
    <property type="match status" value="1"/>
</dbReference>
<dbReference type="InterPro" id="IPR013655">
    <property type="entry name" value="PAS_fold_3"/>
</dbReference>
<dbReference type="STRING" id="365046.Rta_10240"/>
<dbReference type="InterPro" id="IPR005467">
    <property type="entry name" value="His_kinase_dom"/>
</dbReference>
<dbReference type="CDD" id="cd00075">
    <property type="entry name" value="HATPase"/>
    <property type="match status" value="1"/>
</dbReference>
<dbReference type="GO" id="GO:0000155">
    <property type="term" value="F:phosphorelay sensor kinase activity"/>
    <property type="evidence" value="ECO:0007669"/>
    <property type="project" value="InterPro"/>
</dbReference>
<dbReference type="Proteomes" id="UP000008385">
    <property type="component" value="Chromosome"/>
</dbReference>